<reference evidence="3 4" key="1">
    <citation type="journal article" date="2020" name="Nature">
        <title>Bacterial chemolithoautotrophy via manganese oxidation.</title>
        <authorList>
            <person name="Yu H."/>
            <person name="Leadbetter J.R."/>
        </authorList>
    </citation>
    <scope>NUCLEOTIDE SEQUENCE [LARGE SCALE GENOMIC DNA]</scope>
    <source>
        <strain evidence="3 4">Mn-1</strain>
    </source>
</reference>
<dbReference type="RefSeq" id="WP_168062021.1">
    <property type="nucleotide sequence ID" value="NZ_VTOW01000003.1"/>
</dbReference>
<keyword evidence="2" id="KW-0812">Transmembrane</keyword>
<evidence type="ECO:0000256" key="2">
    <source>
        <dbReference type="SAM" id="Phobius"/>
    </source>
</evidence>
<gene>
    <name evidence="3" type="ORF">MNODULE_16810</name>
</gene>
<feature type="transmembrane region" description="Helical" evidence="2">
    <location>
        <begin position="6"/>
        <end position="25"/>
    </location>
</feature>
<accession>A0A7X6ICF9</accession>
<evidence type="ECO:0000313" key="3">
    <source>
        <dbReference type="EMBL" id="NKE72414.1"/>
    </source>
</evidence>
<keyword evidence="4" id="KW-1185">Reference proteome</keyword>
<evidence type="ECO:0000313" key="4">
    <source>
        <dbReference type="Proteomes" id="UP000534783"/>
    </source>
</evidence>
<sequence>MRPEDLLFYLLFILAALFSLISSWLRKRHEGKIPSKTGPGASRIPPGARAPLPPQRDREERPTGPPLPAAALPVSNRRRRAPIGSLREARRGIVLMTLLGPCRALEPPDPPTSIPL</sequence>
<comment type="caution">
    <text evidence="3">The sequence shown here is derived from an EMBL/GenBank/DDBJ whole genome shotgun (WGS) entry which is preliminary data.</text>
</comment>
<dbReference type="AlphaFoldDB" id="A0A7X6ICF9"/>
<proteinExistence type="predicted"/>
<protein>
    <submittedName>
        <fullName evidence="3">Uncharacterized protein</fullName>
    </submittedName>
</protein>
<dbReference type="EMBL" id="VTOW01000003">
    <property type="protein sequence ID" value="NKE72414.1"/>
    <property type="molecule type" value="Genomic_DNA"/>
</dbReference>
<keyword evidence="2" id="KW-0472">Membrane</keyword>
<dbReference type="Proteomes" id="UP000534783">
    <property type="component" value="Unassembled WGS sequence"/>
</dbReference>
<organism evidence="3 4">
    <name type="scientific">Candidatus Manganitrophus noduliformans</name>
    <dbReference type="NCBI Taxonomy" id="2606439"/>
    <lineage>
        <taxon>Bacteria</taxon>
        <taxon>Pseudomonadati</taxon>
        <taxon>Nitrospirota</taxon>
        <taxon>Nitrospiria</taxon>
        <taxon>Candidatus Troglogloeales</taxon>
        <taxon>Candidatus Manganitrophaceae</taxon>
        <taxon>Candidatus Manganitrophus</taxon>
    </lineage>
</organism>
<name>A0A7X6ICF9_9BACT</name>
<feature type="region of interest" description="Disordered" evidence="1">
    <location>
        <begin position="31"/>
        <end position="78"/>
    </location>
</feature>
<keyword evidence="2" id="KW-1133">Transmembrane helix</keyword>
<evidence type="ECO:0000256" key="1">
    <source>
        <dbReference type="SAM" id="MobiDB-lite"/>
    </source>
</evidence>